<feature type="transmembrane region" description="Helical" evidence="7">
    <location>
        <begin position="194"/>
        <end position="217"/>
    </location>
</feature>
<comment type="subcellular location">
    <subcellularLocation>
        <location evidence="1 7">Cell membrane</location>
        <topology evidence="1 7">Multi-pass membrane protein</topology>
    </subcellularLocation>
</comment>
<feature type="transmembrane region" description="Helical" evidence="7">
    <location>
        <begin position="263"/>
        <end position="282"/>
    </location>
</feature>
<sequence>MKTNMETGTNLPTSSPPKSTIGILGWLKQNLFNNWYNSILTILSVLVLYFALKGTLTWVFTTAQWDIVADNFRLFMVGQFPVEEIWRIWLALSLVSLLFGLSAGIWRGTNLHLSVVLMGIYLIHILASFTSVNTKMWLGINIAILVVSFFTGPRIPKHKVVTILGWFLAFPITIFLVNGFGVLPEVSTNLWGGLLLTLLISIIAIVFAFPIGILLALGRTSKLPIIRYFCIFFIEFVRGIPLITVLFMAMLLLPLFLPEGIEINNVLRVMVACTLFTSAYMAENVRGGLQSIPNGQYEAAKAIGLNPIQSMTFIIMPQALRAVIPAIVGQSISMFKDTSLVAIVGLADILGIAQAVKSNPDYLGRIMEAYLFVALAYWVIAYSMSYASRRLEKQLGVGER</sequence>
<feature type="transmembrane region" description="Helical" evidence="7">
    <location>
        <begin position="160"/>
        <end position="182"/>
    </location>
</feature>
<feature type="transmembrane region" description="Helical" evidence="7">
    <location>
        <begin position="339"/>
        <end position="356"/>
    </location>
</feature>
<dbReference type="Proteomes" id="UP001145072">
    <property type="component" value="Unassembled WGS sequence"/>
</dbReference>
<dbReference type="InterPro" id="IPR035906">
    <property type="entry name" value="MetI-like_sf"/>
</dbReference>
<dbReference type="SUPFAM" id="SSF161098">
    <property type="entry name" value="MetI-like"/>
    <property type="match status" value="1"/>
</dbReference>
<keyword evidence="4 7" id="KW-0812">Transmembrane</keyword>
<feature type="domain" description="ABC transmembrane type-1" evidence="8">
    <location>
        <begin position="194"/>
        <end position="388"/>
    </location>
</feature>
<dbReference type="GO" id="GO:0043190">
    <property type="term" value="C:ATP-binding cassette (ABC) transporter complex"/>
    <property type="evidence" value="ECO:0007669"/>
    <property type="project" value="InterPro"/>
</dbReference>
<keyword evidence="6 7" id="KW-0472">Membrane</keyword>
<dbReference type="NCBIfam" id="TIGR01726">
    <property type="entry name" value="HEQRo_perm_3TM"/>
    <property type="match status" value="1"/>
</dbReference>
<evidence type="ECO:0000256" key="2">
    <source>
        <dbReference type="ARBA" id="ARBA00022448"/>
    </source>
</evidence>
<evidence type="ECO:0000256" key="1">
    <source>
        <dbReference type="ARBA" id="ARBA00004651"/>
    </source>
</evidence>
<dbReference type="PANTHER" id="PTHR30614:SF41">
    <property type="entry name" value="INNER MEMBRANE AMINO-ACID ABC TRANSPORTER PERMEASE PROTEIN YHDY"/>
    <property type="match status" value="1"/>
</dbReference>
<dbReference type="RefSeq" id="WP_259865693.1">
    <property type="nucleotide sequence ID" value="NZ_JAMQJZ010000006.1"/>
</dbReference>
<dbReference type="PANTHER" id="PTHR30614">
    <property type="entry name" value="MEMBRANE COMPONENT OF AMINO ACID ABC TRANSPORTER"/>
    <property type="match status" value="1"/>
</dbReference>
<dbReference type="PROSITE" id="PS50928">
    <property type="entry name" value="ABC_TM1"/>
    <property type="match status" value="1"/>
</dbReference>
<dbReference type="CDD" id="cd06261">
    <property type="entry name" value="TM_PBP2"/>
    <property type="match status" value="1"/>
</dbReference>
<dbReference type="Gene3D" id="1.10.3720.10">
    <property type="entry name" value="MetI-like"/>
    <property type="match status" value="1"/>
</dbReference>
<dbReference type="GO" id="GO:0022857">
    <property type="term" value="F:transmembrane transporter activity"/>
    <property type="evidence" value="ECO:0007669"/>
    <property type="project" value="InterPro"/>
</dbReference>
<evidence type="ECO:0000256" key="3">
    <source>
        <dbReference type="ARBA" id="ARBA00022475"/>
    </source>
</evidence>
<evidence type="ECO:0000313" key="9">
    <source>
        <dbReference type="EMBL" id="MDC3420702.1"/>
    </source>
</evidence>
<evidence type="ECO:0000259" key="8">
    <source>
        <dbReference type="PROSITE" id="PS50928"/>
    </source>
</evidence>
<comment type="similarity">
    <text evidence="7">Belongs to the binding-protein-dependent transport system permease family.</text>
</comment>
<evidence type="ECO:0000256" key="4">
    <source>
        <dbReference type="ARBA" id="ARBA00022692"/>
    </source>
</evidence>
<dbReference type="GO" id="GO:0006865">
    <property type="term" value="P:amino acid transport"/>
    <property type="evidence" value="ECO:0007669"/>
    <property type="project" value="TreeGrafter"/>
</dbReference>
<evidence type="ECO:0000256" key="5">
    <source>
        <dbReference type="ARBA" id="ARBA00022989"/>
    </source>
</evidence>
<feature type="transmembrane region" description="Helical" evidence="7">
    <location>
        <begin position="362"/>
        <end position="384"/>
    </location>
</feature>
<evidence type="ECO:0000256" key="7">
    <source>
        <dbReference type="RuleBase" id="RU363032"/>
    </source>
</evidence>
<dbReference type="InterPro" id="IPR000515">
    <property type="entry name" value="MetI-like"/>
</dbReference>
<feature type="transmembrane region" description="Helical" evidence="7">
    <location>
        <begin position="136"/>
        <end position="153"/>
    </location>
</feature>
<gene>
    <name evidence="9" type="ORF">NC661_10010</name>
</gene>
<keyword evidence="3" id="KW-1003">Cell membrane</keyword>
<dbReference type="Pfam" id="PF00528">
    <property type="entry name" value="BPD_transp_1"/>
    <property type="match status" value="1"/>
</dbReference>
<dbReference type="InterPro" id="IPR010065">
    <property type="entry name" value="AA_ABC_transptr_permease_3TM"/>
</dbReference>
<name>A0A9X3WIP1_9BACI</name>
<reference evidence="9" key="1">
    <citation type="submission" date="2022-06" db="EMBL/GenBank/DDBJ databases">
        <title>Aquibacillus sp. a new bacterium isolated from soil saline samples.</title>
        <authorList>
            <person name="Galisteo C."/>
            <person name="De La Haba R."/>
            <person name="Sanchez-Porro C."/>
            <person name="Ventosa A."/>
        </authorList>
    </citation>
    <scope>NUCLEOTIDE SEQUENCE</scope>
    <source>
        <strain evidence="9">JCM 12387</strain>
    </source>
</reference>
<keyword evidence="10" id="KW-1185">Reference proteome</keyword>
<comment type="caution">
    <text evidence="9">The sequence shown here is derived from an EMBL/GenBank/DDBJ whole genome shotgun (WGS) entry which is preliminary data.</text>
</comment>
<evidence type="ECO:0000313" key="10">
    <source>
        <dbReference type="Proteomes" id="UP001145072"/>
    </source>
</evidence>
<protein>
    <submittedName>
        <fullName evidence="9">Amino acid ABC transporter permease</fullName>
    </submittedName>
</protein>
<feature type="transmembrane region" description="Helical" evidence="7">
    <location>
        <begin position="229"/>
        <end position="257"/>
    </location>
</feature>
<proteinExistence type="inferred from homology"/>
<evidence type="ECO:0000256" key="6">
    <source>
        <dbReference type="ARBA" id="ARBA00023136"/>
    </source>
</evidence>
<organism evidence="9 10">
    <name type="scientific">Aquibacillus koreensis</name>
    <dbReference type="NCBI Taxonomy" id="279446"/>
    <lineage>
        <taxon>Bacteria</taxon>
        <taxon>Bacillati</taxon>
        <taxon>Bacillota</taxon>
        <taxon>Bacilli</taxon>
        <taxon>Bacillales</taxon>
        <taxon>Bacillaceae</taxon>
        <taxon>Aquibacillus</taxon>
    </lineage>
</organism>
<keyword evidence="5 7" id="KW-1133">Transmembrane helix</keyword>
<accession>A0A9X3WIP1</accession>
<feature type="transmembrane region" description="Helical" evidence="7">
    <location>
        <begin position="113"/>
        <end position="130"/>
    </location>
</feature>
<dbReference type="EMBL" id="JAMQJZ010000006">
    <property type="protein sequence ID" value="MDC3420702.1"/>
    <property type="molecule type" value="Genomic_DNA"/>
</dbReference>
<dbReference type="AlphaFoldDB" id="A0A9X3WIP1"/>
<feature type="transmembrane region" description="Helical" evidence="7">
    <location>
        <begin position="85"/>
        <end position="106"/>
    </location>
</feature>
<dbReference type="InterPro" id="IPR043429">
    <property type="entry name" value="ArtM/GltK/GlnP/TcyL/YhdX-like"/>
</dbReference>
<feature type="transmembrane region" description="Helical" evidence="7">
    <location>
        <begin position="35"/>
        <end position="52"/>
    </location>
</feature>
<keyword evidence="2 7" id="KW-0813">Transport</keyword>